<feature type="region of interest" description="Disordered" evidence="4">
    <location>
        <begin position="410"/>
        <end position="438"/>
    </location>
</feature>
<dbReference type="Pfam" id="PF00970">
    <property type="entry name" value="FAD_binding_6"/>
    <property type="match status" value="1"/>
</dbReference>
<dbReference type="InterPro" id="IPR057566">
    <property type="entry name" value="TPR_TTI1_N"/>
</dbReference>
<dbReference type="PANTHER" id="PTHR18460">
    <property type="entry name" value="TEL2 INTERACTING PROTEIN 1 TTI1 FAMILY MEMBER"/>
    <property type="match status" value="1"/>
</dbReference>
<feature type="domain" description="FAD-binding FR-type" evidence="5">
    <location>
        <begin position="160"/>
        <end position="299"/>
    </location>
</feature>
<feature type="compositionally biased region" description="Acidic residues" evidence="4">
    <location>
        <begin position="1393"/>
        <end position="1409"/>
    </location>
</feature>
<evidence type="ECO:0000259" key="5">
    <source>
        <dbReference type="PROSITE" id="PS51384"/>
    </source>
</evidence>
<evidence type="ECO:0000256" key="3">
    <source>
        <dbReference type="ARBA" id="ARBA00022827"/>
    </source>
</evidence>
<dbReference type="InterPro" id="IPR017927">
    <property type="entry name" value="FAD-bd_FR_type"/>
</dbReference>
<dbReference type="Pfam" id="PF24173">
    <property type="entry name" value="TPR_TTI1_N"/>
    <property type="match status" value="1"/>
</dbReference>
<dbReference type="Proteomes" id="UP000244406">
    <property type="component" value="Unassembled WGS sequence"/>
</dbReference>
<evidence type="ECO:0000256" key="4">
    <source>
        <dbReference type="SAM" id="MobiDB-lite"/>
    </source>
</evidence>
<dbReference type="SUPFAM" id="SSF52343">
    <property type="entry name" value="Ferredoxin reductase-like, C-terminal NADP-linked domain"/>
    <property type="match status" value="1"/>
</dbReference>
<feature type="compositionally biased region" description="Polar residues" evidence="4">
    <location>
        <begin position="414"/>
        <end position="426"/>
    </location>
</feature>
<dbReference type="EMBL" id="PKFP01000002">
    <property type="protein sequence ID" value="PVH14956.1"/>
    <property type="molecule type" value="Genomic_DNA"/>
</dbReference>
<keyword evidence="2" id="KW-0285">Flavoprotein</keyword>
<dbReference type="GO" id="GO:0016491">
    <property type="term" value="F:oxidoreductase activity"/>
    <property type="evidence" value="ECO:0007669"/>
    <property type="project" value="InterPro"/>
</dbReference>
<dbReference type="RefSeq" id="XP_025335896.1">
    <property type="nucleotide sequence ID" value="XM_025483661.1"/>
</dbReference>
<feature type="region of interest" description="Disordered" evidence="4">
    <location>
        <begin position="31"/>
        <end position="79"/>
    </location>
</feature>
<comment type="cofactor">
    <cofactor evidence="1">
        <name>FAD</name>
        <dbReference type="ChEBI" id="CHEBI:57692"/>
    </cofactor>
</comment>
<dbReference type="PROSITE" id="PS51384">
    <property type="entry name" value="FAD_FR"/>
    <property type="match status" value="1"/>
</dbReference>
<dbReference type="Gene3D" id="3.40.50.80">
    <property type="entry name" value="Nucleotide-binding domain of ferredoxin-NADP reductase (FNR) module"/>
    <property type="match status" value="1"/>
</dbReference>
<dbReference type="InterPro" id="IPR008333">
    <property type="entry name" value="Cbr1-like_FAD-bd_dom"/>
</dbReference>
<dbReference type="SUPFAM" id="SSF63380">
    <property type="entry name" value="Riboflavin synthase domain-like"/>
    <property type="match status" value="1"/>
</dbReference>
<evidence type="ECO:0000313" key="7">
    <source>
        <dbReference type="Proteomes" id="UP000244406"/>
    </source>
</evidence>
<reference evidence="6 7" key="1">
    <citation type="submission" date="2017-12" db="EMBL/GenBank/DDBJ databases">
        <title>Genome Sequence of the Amphotericin B-resistant Candida duobushaemulonii strain, B09383.</title>
        <authorList>
            <person name="Chow N.A."/>
            <person name="Gade L."/>
            <person name="Batra D."/>
            <person name="Rowe L.A."/>
            <person name="Loparev V.N."/>
            <person name="Litvintseva A.P."/>
        </authorList>
    </citation>
    <scope>NUCLEOTIDE SEQUENCE [LARGE SCALE GENOMIC DNA]</scope>
    <source>
        <strain evidence="6 7">B09383</strain>
    </source>
</reference>
<dbReference type="GO" id="GO:0005737">
    <property type="term" value="C:cytoplasm"/>
    <property type="evidence" value="ECO:0007669"/>
    <property type="project" value="TreeGrafter"/>
</dbReference>
<dbReference type="Pfam" id="PF21547">
    <property type="entry name" value="TTI1"/>
    <property type="match status" value="1"/>
</dbReference>
<gene>
    <name evidence="6" type="ORF">CXQ87_005234</name>
</gene>
<evidence type="ECO:0000256" key="1">
    <source>
        <dbReference type="ARBA" id="ARBA00001974"/>
    </source>
</evidence>
<dbReference type="Pfam" id="PF24181">
    <property type="entry name" value="TPR_TTI1_C"/>
    <property type="match status" value="1"/>
</dbReference>
<dbReference type="GeneID" id="37005232"/>
<dbReference type="Gene3D" id="2.40.30.10">
    <property type="entry name" value="Translation factors"/>
    <property type="match status" value="1"/>
</dbReference>
<dbReference type="VEuPathDB" id="FungiDB:CXQ87_005234"/>
<feature type="compositionally biased region" description="Basic and acidic residues" evidence="4">
    <location>
        <begin position="31"/>
        <end position="49"/>
    </location>
</feature>
<dbReference type="PANTHER" id="PTHR18460:SF3">
    <property type="entry name" value="TELO2-INTERACTING PROTEIN 1 HOMOLOG"/>
    <property type="match status" value="1"/>
</dbReference>
<evidence type="ECO:0000256" key="2">
    <source>
        <dbReference type="ARBA" id="ARBA00022630"/>
    </source>
</evidence>
<feature type="compositionally biased region" description="Basic and acidic residues" evidence="4">
    <location>
        <begin position="427"/>
        <end position="438"/>
    </location>
</feature>
<dbReference type="InterPro" id="IPR057567">
    <property type="entry name" value="TPR_TTI1_C"/>
</dbReference>
<dbReference type="InterPro" id="IPR052587">
    <property type="entry name" value="TELO2-interacting_protein_1"/>
</dbReference>
<accession>A0A2V1ABL0</accession>
<name>A0A2V1ABL0_9ASCO</name>
<feature type="region of interest" description="Disordered" evidence="4">
    <location>
        <begin position="1370"/>
        <end position="1419"/>
    </location>
</feature>
<sequence>MIRLAFGKPATHSIRRPVTLLRCFRQGYSSKNDKKKKDEELTTNDESKGLFKVNQKSSSSAPADMPNDQGLQSLMKKDNKPYVPKLRHERLSYEMPGMPNEDEFTKYSNKVQKPKTVTRWSRYLPKIVALVLVLWGGYTVKVWYYPSEKGSDSQDLLDPDHFHPFKVTHVKQVDEDHYLIEVLPKFKNWQYSYYANYEAKTVWNGDRLWSVEIMQPQIQIVRSYTPLPLYFMKSERTRSGEEEPLLRVIDNDREDYDKGGVMTFYIKKYDDGEMSRYLTSRKVGDIIQIRGPYTDYKFPYHPLKKLHQRPMFRDLPSKVESEALLPVVKKQNNVPDFDNLAFYGAGTGIAPIIQCLFSRNPYRGFVDIHFSAQKPSELEPFKRYLFFLEKLDRAKLHTHYDSQFMSKLGKKDIQSPSKPHFQSSMRVEQEVGEKEELSEDDKLKLRMAIMRDTKEEDTSNELIPASETQRAPRYENALQQAQVTATEPKEPPALAVVCGPDGYVSYVAGQKLLETDEQGEVKGLLGSKGWDNSNKEYAGKHYSLSTKFADYAFFPITNLLKQPSLSPTPTKHVLHIIGFLLAHSWSHEINETLIDQLSPIIVYLCGGQKKSIIASEDDLGFYDQVIYCINQLVRCFPRDYYTKQAEKRLSVLGDITTLLLDLLGTIPQPFDQERNELSMKVLECLTWLYSVRVNAEQTSFVFPGIISKVAKFVIISKNLHAKTIIAVFELLKALIVKIFSDSSLDAKVVDTSFTSTDLSSLKVLYDDSDEAKPSSKELVKTEVNTPKSSHRSQAWLSATSKQLKIALITIFRHLLIKKSVRDKIVTNLTLRESLFAFLKEVTSQCFRSLFSDIILTFTDITSLLIFSALESNPGDSEELYDIGTSIFLAHDRDNLNILHKALDQKADDLVSNQLSRIFISTDDEKVHLTLVAIKFHLHLIDKIVDESASNNSMELKQLAVSQIYDGVINRVLHSDGKKHKKDSNVEHSFESVDEENSMDSVVLPSHIKAKSITKIRNNTTQVSKPTKASLSQLTRAFDFSGDSDVRDLESSFFPSSFTPTIEKALQSFIQYVGESAVSITPIIDHLSMESSRSSDALLRKGVFLWASNTLVSSFERKHKQESMSDLVTFYDDEPQDDSVEESLYLVLENARAVFDDIEVIKQQEDPNDLVQSTNEANFSIAIESLGILSTSLSKQDFETDVLMDNLYLLLEAMTHRADSLVNQMARSVLNSIAERYYEGSLQRLVEANADYLIDTLSLKLTMNSGMTPSLPGILLVVLKISGVELVKSNQLRDILSEIFIVIDTFHGYSVLVENFFMVFEEVIALIKSIYLRELLDSNKLKSTEVPAPFKPWGITTCDQFIDLLDEKNRQGDPFSDYDPEKEYFKRKPGVPFEDQDSDDDSDNEEEPVEEPQPWPSPIPEDTYNLVLQVFKYGLQLLTHPSIKLRLTIFKTLENAYLMVASNYEKLMPVLAESWPVLMSLVSGTKTVSDWESANFEHSQLTGPAIHFATTIFAEDAKHQAFMSRRFLDLWDFLKKHNPMFTLDSKVKESKAVVSGSVAPSVRKAYVELFVTALNNYERQIPHQTALDIARQGP</sequence>
<dbReference type="InterPro" id="IPR049362">
    <property type="entry name" value="TTI1_rpt"/>
</dbReference>
<evidence type="ECO:0000313" key="6">
    <source>
        <dbReference type="EMBL" id="PVH14956.1"/>
    </source>
</evidence>
<dbReference type="InterPro" id="IPR059075">
    <property type="entry name" value="TPR_TTI1_2nd_yeast"/>
</dbReference>
<dbReference type="InterPro" id="IPR039261">
    <property type="entry name" value="FNR_nucleotide-bd"/>
</dbReference>
<protein>
    <recommendedName>
        <fullName evidence="5">FAD-binding FR-type domain-containing protein</fullName>
    </recommendedName>
</protein>
<organism evidence="6 7">
    <name type="scientific">Candidozyma duobushaemuli</name>
    <dbReference type="NCBI Taxonomy" id="1231522"/>
    <lineage>
        <taxon>Eukaryota</taxon>
        <taxon>Fungi</taxon>
        <taxon>Dikarya</taxon>
        <taxon>Ascomycota</taxon>
        <taxon>Saccharomycotina</taxon>
        <taxon>Pichiomycetes</taxon>
        <taxon>Metschnikowiaceae</taxon>
        <taxon>Candidozyma</taxon>
    </lineage>
</organism>
<keyword evidence="7" id="KW-1185">Reference proteome</keyword>
<dbReference type="InterPro" id="IPR017938">
    <property type="entry name" value="Riboflavin_synthase-like_b-brl"/>
</dbReference>
<keyword evidence="3" id="KW-0274">FAD</keyword>
<proteinExistence type="predicted"/>
<comment type="caution">
    <text evidence="6">The sequence shown here is derived from an EMBL/GenBank/DDBJ whole genome shotgun (WGS) entry which is preliminary data.</text>
</comment>
<dbReference type="Pfam" id="PF26245">
    <property type="entry name" value="TPR_TTI1_2nd_yeast"/>
    <property type="match status" value="1"/>
</dbReference>